<dbReference type="InterPro" id="IPR000938">
    <property type="entry name" value="CAP-Gly_domain"/>
</dbReference>
<evidence type="ECO:0000256" key="5">
    <source>
        <dbReference type="ARBA" id="ARBA00022701"/>
    </source>
</evidence>
<protein>
    <recommendedName>
        <fullName evidence="3">Dynactin subunit 1</fullName>
    </recommendedName>
</protein>
<dbReference type="GO" id="GO:0000132">
    <property type="term" value="P:establishment of mitotic spindle orientation"/>
    <property type="evidence" value="ECO:0007669"/>
    <property type="project" value="TreeGrafter"/>
</dbReference>
<dbReference type="STRING" id="103827.A0A158RBA8"/>
<dbReference type="AlphaFoldDB" id="A0A158RBA8"/>
<dbReference type="SUPFAM" id="SSF74924">
    <property type="entry name" value="Cap-Gly domain"/>
    <property type="match status" value="1"/>
</dbReference>
<keyword evidence="7 9" id="KW-0175">Coiled coil</keyword>
<evidence type="ECO:0000256" key="3">
    <source>
        <dbReference type="ARBA" id="ARBA00016574"/>
    </source>
</evidence>
<feature type="region of interest" description="Disordered" evidence="10">
    <location>
        <begin position="105"/>
        <end position="125"/>
    </location>
</feature>
<evidence type="ECO:0000256" key="4">
    <source>
        <dbReference type="ARBA" id="ARBA00022490"/>
    </source>
</evidence>
<feature type="domain" description="CAP-Gly" evidence="11">
    <location>
        <begin position="39"/>
        <end position="81"/>
    </location>
</feature>
<evidence type="ECO:0000256" key="1">
    <source>
        <dbReference type="ARBA" id="ARBA00004245"/>
    </source>
</evidence>
<evidence type="ECO:0000259" key="11">
    <source>
        <dbReference type="PROSITE" id="PS50245"/>
    </source>
</evidence>
<dbReference type="Pfam" id="PF12455">
    <property type="entry name" value="Dynactin"/>
    <property type="match status" value="2"/>
</dbReference>
<evidence type="ECO:0000256" key="7">
    <source>
        <dbReference type="ARBA" id="ARBA00023054"/>
    </source>
</evidence>
<evidence type="ECO:0000256" key="9">
    <source>
        <dbReference type="SAM" id="Coils"/>
    </source>
</evidence>
<feature type="compositionally biased region" description="Polar residues" evidence="10">
    <location>
        <begin position="108"/>
        <end position="123"/>
    </location>
</feature>
<dbReference type="PANTHER" id="PTHR18916">
    <property type="entry name" value="DYNACTIN 1-RELATED MICROTUBULE-BINDING"/>
    <property type="match status" value="1"/>
</dbReference>
<evidence type="ECO:0000313" key="13">
    <source>
        <dbReference type="Proteomes" id="UP000276776"/>
    </source>
</evidence>
<accession>A0A158RBA8</accession>
<dbReference type="GO" id="GO:0005874">
    <property type="term" value="C:microtubule"/>
    <property type="evidence" value="ECO:0007669"/>
    <property type="project" value="UniProtKB-KW"/>
</dbReference>
<reference evidence="14" key="1">
    <citation type="submission" date="2016-04" db="UniProtKB">
        <authorList>
            <consortium name="WormBaseParasite"/>
        </authorList>
    </citation>
    <scope>IDENTIFICATION</scope>
</reference>
<dbReference type="PROSITE" id="PS00845">
    <property type="entry name" value="CAP_GLY_1"/>
    <property type="match status" value="1"/>
</dbReference>
<name>A0A158RBA8_THECL</name>
<evidence type="ECO:0000313" key="12">
    <source>
        <dbReference type="EMBL" id="VDN01005.1"/>
    </source>
</evidence>
<comment type="similarity">
    <text evidence="2">Belongs to the dynactin 150 kDa subunit family.</text>
</comment>
<dbReference type="Pfam" id="PF01302">
    <property type="entry name" value="CAP_GLY"/>
    <property type="match status" value="1"/>
</dbReference>
<dbReference type="GO" id="GO:0000922">
    <property type="term" value="C:spindle pole"/>
    <property type="evidence" value="ECO:0007669"/>
    <property type="project" value="TreeGrafter"/>
</dbReference>
<dbReference type="Proteomes" id="UP000276776">
    <property type="component" value="Unassembled WGS sequence"/>
</dbReference>
<dbReference type="SMART" id="SM01052">
    <property type="entry name" value="CAP_GLY"/>
    <property type="match status" value="1"/>
</dbReference>
<keyword evidence="13" id="KW-1185">Reference proteome</keyword>
<dbReference type="PROSITE" id="PS50245">
    <property type="entry name" value="CAP_GLY_2"/>
    <property type="match status" value="1"/>
</dbReference>
<dbReference type="GO" id="GO:0007097">
    <property type="term" value="P:nuclear migration"/>
    <property type="evidence" value="ECO:0007669"/>
    <property type="project" value="TreeGrafter"/>
</dbReference>
<organism evidence="14">
    <name type="scientific">Thelazia callipaeda</name>
    <name type="common">Oriental eyeworm</name>
    <name type="synonym">Parasitic nematode</name>
    <dbReference type="NCBI Taxonomy" id="103827"/>
    <lineage>
        <taxon>Eukaryota</taxon>
        <taxon>Metazoa</taxon>
        <taxon>Ecdysozoa</taxon>
        <taxon>Nematoda</taxon>
        <taxon>Chromadorea</taxon>
        <taxon>Rhabditida</taxon>
        <taxon>Spirurina</taxon>
        <taxon>Spiruromorpha</taxon>
        <taxon>Thelazioidea</taxon>
        <taxon>Thelaziidae</taxon>
        <taxon>Thelazia</taxon>
    </lineage>
</organism>
<keyword evidence="4" id="KW-0963">Cytoplasm</keyword>
<dbReference type="GO" id="GO:0030424">
    <property type="term" value="C:axon"/>
    <property type="evidence" value="ECO:0007669"/>
    <property type="project" value="TreeGrafter"/>
</dbReference>
<dbReference type="OMA" id="DECDENA"/>
<evidence type="ECO:0000313" key="14">
    <source>
        <dbReference type="WBParaSite" id="TCLT_0000397701-mRNA-1"/>
    </source>
</evidence>
<evidence type="ECO:0000256" key="8">
    <source>
        <dbReference type="ARBA" id="ARBA00023212"/>
    </source>
</evidence>
<keyword evidence="5" id="KW-0493">Microtubule</keyword>
<gene>
    <name evidence="12" type="ORF">TCLT_LOCUS3966</name>
</gene>
<dbReference type="InterPro" id="IPR022157">
    <property type="entry name" value="Dynactin"/>
</dbReference>
<keyword evidence="8" id="KW-0206">Cytoskeleton</keyword>
<evidence type="ECO:0000256" key="2">
    <source>
        <dbReference type="ARBA" id="ARBA00011010"/>
    </source>
</evidence>
<dbReference type="Gene3D" id="2.30.30.190">
    <property type="entry name" value="CAP Gly-rich-like domain"/>
    <property type="match status" value="1"/>
</dbReference>
<dbReference type="GO" id="GO:0051301">
    <property type="term" value="P:cell division"/>
    <property type="evidence" value="ECO:0007669"/>
    <property type="project" value="UniProtKB-KW"/>
</dbReference>
<evidence type="ECO:0000256" key="6">
    <source>
        <dbReference type="ARBA" id="ARBA00023017"/>
    </source>
</evidence>
<dbReference type="GO" id="GO:0005814">
    <property type="term" value="C:centriole"/>
    <property type="evidence" value="ECO:0007669"/>
    <property type="project" value="UniProtKB-SubCell"/>
</dbReference>
<dbReference type="EMBL" id="UYYF01004271">
    <property type="protein sequence ID" value="VDN01005.1"/>
    <property type="molecule type" value="Genomic_DNA"/>
</dbReference>
<keyword evidence="6" id="KW-0243">Dynein</keyword>
<dbReference type="GO" id="GO:0030286">
    <property type="term" value="C:dynein complex"/>
    <property type="evidence" value="ECO:0007669"/>
    <property type="project" value="UniProtKB-KW"/>
</dbReference>
<dbReference type="WBParaSite" id="TCLT_0000397701-mRNA-1">
    <property type="protein sequence ID" value="TCLT_0000397701-mRNA-1"/>
    <property type="gene ID" value="TCLT_0000397701"/>
</dbReference>
<feature type="coiled-coil region" evidence="9">
    <location>
        <begin position="272"/>
        <end position="541"/>
    </location>
</feature>
<sequence length="890" mass="102437">MERGDECDENARIRSSAKINNGEKNNDFQKGSGVVEFCGKTEFADGVWIGINLDGPNGKNDGSVRGVRYFECEPNHGIFMKASQVRIEGRGKSGMRIPTTIRKDMKSKNSPYSSPRITPSSSTEKLKNVGKTQLTKIYSKEDIVSKFNPKSSKTVEEFQSAETTQKFGVSVTKYPSGKKLDIEVNDLNDSENLPVSENVKSIVKKMEESPLLAPVVLPSGMDECNELQWLRIQHKDLTEKIESLRFRRKEDHIKLIEFERNRIQLDTLLQFKAKILEEHTNLQRKLQEKEKELREALRSKGNENDDLKEIEERLELITIEKEMAEEKADILQAEVEAEKQRAETLEIELKLLQTEMEQAGDNLLTGNSVQMKQLEQQNEKLREALIRMRDVTGQMVVDKQEISQENEKLKNELASLTKLCEKINKDATVYENTITELRERVDLAMGSEKMIETLTDKNLEMEEKIRTLEETIADFEAIRVMDEEILETQKDAEKELREELDQAFGKINELLFQIKTCNAQAEDYEKMILMFRKKVSDLNEEIQERYDEHLRVLERLKFLEEGNTTSEMPSAGFVAARTFSEIVDAEIKSLEFRFALQHIEYLKAFMPENFTKPGGDDDVIILNVLFPRLYEKAVVLAKLINDKYPPVPGGLRREHVTKTHKAEQWALCAKFNYLLNSFESVVRKFGRSNSHARVLKLDSEDFRTIAKNVLMSFLLLHNPYPAGKYERALEFIGSSLKSCGSSSQLCSDSLTFTDVEPVKLTHKISKFNQFYSDCFSAIQSCSVERLSRLAQLQLEIQIQERMIDQYIDLLKTSCLDENTPSANLEKGVLYFQNIFSVHMSGETYDVKQSFSDIITQFLSGMSWMKINTQRFLYFLLVSFTLTEKNLFSEE</sequence>
<comment type="subcellular location">
    <subcellularLocation>
        <location evidence="1">Cytoplasm</location>
        <location evidence="1">Cytoskeleton</location>
    </subcellularLocation>
</comment>
<dbReference type="OrthoDB" id="2130750at2759"/>
<evidence type="ECO:0000256" key="10">
    <source>
        <dbReference type="SAM" id="MobiDB-lite"/>
    </source>
</evidence>
<dbReference type="GO" id="GO:0000776">
    <property type="term" value="C:kinetochore"/>
    <property type="evidence" value="ECO:0007669"/>
    <property type="project" value="TreeGrafter"/>
</dbReference>
<proteinExistence type="inferred from homology"/>
<dbReference type="InterPro" id="IPR036859">
    <property type="entry name" value="CAP-Gly_dom_sf"/>
</dbReference>
<reference evidence="12 13" key="2">
    <citation type="submission" date="2018-11" db="EMBL/GenBank/DDBJ databases">
        <authorList>
            <consortium name="Pathogen Informatics"/>
        </authorList>
    </citation>
    <scope>NUCLEOTIDE SEQUENCE [LARGE SCALE GENOMIC DNA]</scope>
</reference>